<reference evidence="2 3" key="1">
    <citation type="submission" date="2006-02" db="EMBL/GenBank/DDBJ databases">
        <authorList>
            <person name="Pinhassi J."/>
            <person name="Pedros-Alio C."/>
            <person name="Ferriera S."/>
            <person name="Johnson J."/>
            <person name="Kravitz S."/>
            <person name="Halpern A."/>
            <person name="Remington K."/>
            <person name="Beeson K."/>
            <person name="Tran B."/>
            <person name="Rogers Y.-H."/>
            <person name="Friedman R."/>
            <person name="Venter J.C."/>
        </authorList>
    </citation>
    <scope>NUCLEOTIDE SEQUENCE [LARGE SCALE GENOMIC DNA]</scope>
    <source>
        <strain evidence="2 3">MED92</strain>
    </source>
</reference>
<sequence>MSQEDKHKTKRLANIIAVVFSAVIAALGVAGYQRTDDPLQLILFLGLAVLGYIIVIFLFKGINKILDTMDDSAK</sequence>
<evidence type="ECO:0000256" key="1">
    <source>
        <dbReference type="SAM" id="Phobius"/>
    </source>
</evidence>
<gene>
    <name evidence="2" type="primary">gpsA</name>
    <name evidence="2" type="ORF">MED92_03992</name>
</gene>
<dbReference type="EC" id="1.1.1.94" evidence="2"/>
<evidence type="ECO:0000313" key="2">
    <source>
        <dbReference type="EMBL" id="EAR61727.1"/>
    </source>
</evidence>
<dbReference type="OrthoDB" id="6121134at2"/>
<dbReference type="Proteomes" id="UP000002171">
    <property type="component" value="Unassembled WGS sequence"/>
</dbReference>
<keyword evidence="1" id="KW-1133">Transmembrane helix</keyword>
<dbReference type="AlphaFoldDB" id="A0A7U8C554"/>
<comment type="caution">
    <text evidence="2">The sequence shown here is derived from an EMBL/GenBank/DDBJ whole genome shotgun (WGS) entry which is preliminary data.</text>
</comment>
<feature type="transmembrane region" description="Helical" evidence="1">
    <location>
        <begin position="39"/>
        <end position="59"/>
    </location>
</feature>
<keyword evidence="1" id="KW-0472">Membrane</keyword>
<organism evidence="2 3">
    <name type="scientific">Neptuniibacter caesariensis</name>
    <dbReference type="NCBI Taxonomy" id="207954"/>
    <lineage>
        <taxon>Bacteria</taxon>
        <taxon>Pseudomonadati</taxon>
        <taxon>Pseudomonadota</taxon>
        <taxon>Gammaproteobacteria</taxon>
        <taxon>Oceanospirillales</taxon>
        <taxon>Oceanospirillaceae</taxon>
        <taxon>Neptuniibacter</taxon>
    </lineage>
</organism>
<accession>A0A7U8C554</accession>
<proteinExistence type="predicted"/>
<dbReference type="EMBL" id="AAOW01000006">
    <property type="protein sequence ID" value="EAR61727.1"/>
    <property type="molecule type" value="Genomic_DNA"/>
</dbReference>
<feature type="transmembrane region" description="Helical" evidence="1">
    <location>
        <begin position="12"/>
        <end position="33"/>
    </location>
</feature>
<protein>
    <submittedName>
        <fullName evidence="2">NAD(P)H-dependent glycerol-3-phosphate dehydrogenase</fullName>
        <ecNumber evidence="2">1.1.1.94</ecNumber>
    </submittedName>
</protein>
<keyword evidence="3" id="KW-1185">Reference proteome</keyword>
<dbReference type="RefSeq" id="WP_007022814.1">
    <property type="nucleotide sequence ID" value="NZ_CH724127.1"/>
</dbReference>
<evidence type="ECO:0000313" key="3">
    <source>
        <dbReference type="Proteomes" id="UP000002171"/>
    </source>
</evidence>
<keyword evidence="2" id="KW-0560">Oxidoreductase</keyword>
<keyword evidence="1" id="KW-0812">Transmembrane</keyword>
<name>A0A7U8C554_NEPCE</name>
<dbReference type="GO" id="GO:0047952">
    <property type="term" value="F:glycerol-3-phosphate dehydrogenase [NAD(P)+] activity"/>
    <property type="evidence" value="ECO:0007669"/>
    <property type="project" value="UniProtKB-EC"/>
</dbReference>